<sequence length="250" mass="26327">MTGLAVDDAAWAGRWRRRAVGDKAVLSVGLVLAALLLPAWPGTVLVAVGALATAVLGARVPARLMARTLRAPLVFLAIGAITVAVSVSREHGLTVTADSSRRALELFGHGIAGTLALLLLATTTPMVDLLTALRRWRVPDALIEVASLMYRLLFVLLTTVATIREAQANRLGYDGWRTSFRSTGALTAATLVRSWHRARALEEGLAGRGYESAMVTLAPPLRHSPRFVAASLALVALVVVASVLVAGVSS</sequence>
<dbReference type="Pfam" id="PF02361">
    <property type="entry name" value="CbiQ"/>
    <property type="match status" value="1"/>
</dbReference>
<feature type="transmembrane region" description="Helical" evidence="6">
    <location>
        <begin position="69"/>
        <end position="87"/>
    </location>
</feature>
<dbReference type="PANTHER" id="PTHR43723">
    <property type="entry name" value="COBALT TRANSPORT PROTEIN CBIQ"/>
    <property type="match status" value="1"/>
</dbReference>
<dbReference type="EMBL" id="BSUJ01000001">
    <property type="protein sequence ID" value="GMA18763.1"/>
    <property type="molecule type" value="Genomic_DNA"/>
</dbReference>
<dbReference type="NCBIfam" id="TIGR02454">
    <property type="entry name" value="ECF_T_CbiQ"/>
    <property type="match status" value="1"/>
</dbReference>
<name>A0ABQ6HK13_9MICO</name>
<keyword evidence="8" id="KW-1185">Reference proteome</keyword>
<protein>
    <submittedName>
        <fullName evidence="7">Cobalt ECF transporter T component CbiQ</fullName>
    </submittedName>
</protein>
<dbReference type="CDD" id="cd16914">
    <property type="entry name" value="EcfT"/>
    <property type="match status" value="1"/>
</dbReference>
<evidence type="ECO:0000256" key="6">
    <source>
        <dbReference type="SAM" id="Phobius"/>
    </source>
</evidence>
<feature type="transmembrane region" description="Helical" evidence="6">
    <location>
        <begin position="24"/>
        <end position="57"/>
    </location>
</feature>
<comment type="subcellular location">
    <subcellularLocation>
        <location evidence="1">Cell membrane</location>
        <topology evidence="1">Multi-pass membrane protein</topology>
    </subcellularLocation>
</comment>
<evidence type="ECO:0000256" key="2">
    <source>
        <dbReference type="ARBA" id="ARBA00022475"/>
    </source>
</evidence>
<evidence type="ECO:0000256" key="4">
    <source>
        <dbReference type="ARBA" id="ARBA00022989"/>
    </source>
</evidence>
<evidence type="ECO:0000256" key="3">
    <source>
        <dbReference type="ARBA" id="ARBA00022692"/>
    </source>
</evidence>
<keyword evidence="5 6" id="KW-0472">Membrane</keyword>
<feature type="transmembrane region" description="Helical" evidence="6">
    <location>
        <begin position="107"/>
        <end position="130"/>
    </location>
</feature>
<dbReference type="RefSeq" id="WP_241443226.1">
    <property type="nucleotide sequence ID" value="NZ_BSUJ01000001.1"/>
</dbReference>
<accession>A0ABQ6HK13</accession>
<dbReference type="InterPro" id="IPR052770">
    <property type="entry name" value="Cobalt_transport_CbiQ"/>
</dbReference>
<dbReference type="InterPro" id="IPR012809">
    <property type="entry name" value="ECF_CbiQ"/>
</dbReference>
<reference evidence="8" key="1">
    <citation type="journal article" date="2019" name="Int. J. Syst. Evol. Microbiol.">
        <title>The Global Catalogue of Microorganisms (GCM) 10K type strain sequencing project: providing services to taxonomists for standard genome sequencing and annotation.</title>
        <authorList>
            <consortium name="The Broad Institute Genomics Platform"/>
            <consortium name="The Broad Institute Genome Sequencing Center for Infectious Disease"/>
            <person name="Wu L."/>
            <person name="Ma J."/>
        </authorList>
    </citation>
    <scope>NUCLEOTIDE SEQUENCE [LARGE SCALE GENOMIC DNA]</scope>
    <source>
        <strain evidence="8">NBRC 105830</strain>
    </source>
</reference>
<dbReference type="Proteomes" id="UP001157109">
    <property type="component" value="Unassembled WGS sequence"/>
</dbReference>
<evidence type="ECO:0000256" key="5">
    <source>
        <dbReference type="ARBA" id="ARBA00023136"/>
    </source>
</evidence>
<organism evidence="7 8">
    <name type="scientific">Arsenicicoccus piscis</name>
    <dbReference type="NCBI Taxonomy" id="673954"/>
    <lineage>
        <taxon>Bacteria</taxon>
        <taxon>Bacillati</taxon>
        <taxon>Actinomycetota</taxon>
        <taxon>Actinomycetes</taxon>
        <taxon>Micrococcales</taxon>
        <taxon>Intrasporangiaceae</taxon>
        <taxon>Arsenicicoccus</taxon>
    </lineage>
</organism>
<feature type="transmembrane region" description="Helical" evidence="6">
    <location>
        <begin position="142"/>
        <end position="163"/>
    </location>
</feature>
<comment type="caution">
    <text evidence="7">The sequence shown here is derived from an EMBL/GenBank/DDBJ whole genome shotgun (WGS) entry which is preliminary data.</text>
</comment>
<proteinExistence type="predicted"/>
<keyword evidence="4 6" id="KW-1133">Transmembrane helix</keyword>
<dbReference type="InterPro" id="IPR003339">
    <property type="entry name" value="ABC/ECF_trnsptr_transmembrane"/>
</dbReference>
<feature type="transmembrane region" description="Helical" evidence="6">
    <location>
        <begin position="227"/>
        <end position="248"/>
    </location>
</feature>
<dbReference type="PANTHER" id="PTHR43723:SF1">
    <property type="entry name" value="COBALT TRANSPORT PROTEIN CBIQ"/>
    <property type="match status" value="1"/>
</dbReference>
<keyword evidence="2" id="KW-1003">Cell membrane</keyword>
<evidence type="ECO:0000313" key="8">
    <source>
        <dbReference type="Proteomes" id="UP001157109"/>
    </source>
</evidence>
<evidence type="ECO:0000313" key="7">
    <source>
        <dbReference type="EMBL" id="GMA18763.1"/>
    </source>
</evidence>
<keyword evidence="3 6" id="KW-0812">Transmembrane</keyword>
<evidence type="ECO:0000256" key="1">
    <source>
        <dbReference type="ARBA" id="ARBA00004651"/>
    </source>
</evidence>
<gene>
    <name evidence="7" type="ORF">GCM10025862_07840</name>
</gene>